<keyword evidence="2" id="KW-1185">Reference proteome</keyword>
<dbReference type="InterPro" id="IPR043128">
    <property type="entry name" value="Rev_trsase/Diguanyl_cyclase"/>
</dbReference>
<evidence type="ECO:0000313" key="1">
    <source>
        <dbReference type="EMBL" id="GAA53364.1"/>
    </source>
</evidence>
<dbReference type="SUPFAM" id="SSF56672">
    <property type="entry name" value="DNA/RNA polymerases"/>
    <property type="match status" value="1"/>
</dbReference>
<organism evidence="1 2">
    <name type="scientific">Clonorchis sinensis</name>
    <name type="common">Chinese liver fluke</name>
    <dbReference type="NCBI Taxonomy" id="79923"/>
    <lineage>
        <taxon>Eukaryota</taxon>
        <taxon>Metazoa</taxon>
        <taxon>Spiralia</taxon>
        <taxon>Lophotrochozoa</taxon>
        <taxon>Platyhelminthes</taxon>
        <taxon>Trematoda</taxon>
        <taxon>Digenea</taxon>
        <taxon>Opisthorchiida</taxon>
        <taxon>Opisthorchiata</taxon>
        <taxon>Opisthorchiidae</taxon>
        <taxon>Clonorchis</taxon>
    </lineage>
</organism>
<dbReference type="EMBL" id="DF143478">
    <property type="protein sequence ID" value="GAA53364.1"/>
    <property type="molecule type" value="Genomic_DNA"/>
</dbReference>
<sequence>MVKADAAHRTSGGLLSDNSLSTYRQQHWNRRSRQVLRRQRNATVVPNWKTSCVVDAVLVFSCTKYNRSCCLVQIESFKPFGKYIITLIWRFENLGNVNLADKIGLGIHALTGKRNVLSAEKRHTFNLSDLEGVKTYQDDAIVYAADKAAHDMHLLSLLNRFSEFNVAIHSDKCTFGVSSFLCLGYVVDGSGFKPGTDHLSA</sequence>
<dbReference type="InterPro" id="IPR043502">
    <property type="entry name" value="DNA/RNA_pol_sf"/>
</dbReference>
<name>G7YK82_CLOSI</name>
<proteinExistence type="predicted"/>
<gene>
    <name evidence="1" type="ORF">CLF_110083</name>
</gene>
<protein>
    <recommendedName>
        <fullName evidence="3">Reverse transcriptase domain-containing protein</fullName>
    </recommendedName>
</protein>
<dbReference type="Gene3D" id="3.30.70.270">
    <property type="match status" value="1"/>
</dbReference>
<accession>G7YK82</accession>
<evidence type="ECO:0008006" key="3">
    <source>
        <dbReference type="Google" id="ProtNLM"/>
    </source>
</evidence>
<evidence type="ECO:0000313" key="2">
    <source>
        <dbReference type="Proteomes" id="UP000008909"/>
    </source>
</evidence>
<reference evidence="1" key="1">
    <citation type="journal article" date="2011" name="Genome Biol.">
        <title>The draft genome of the carcinogenic human liver fluke Clonorchis sinensis.</title>
        <authorList>
            <person name="Wang X."/>
            <person name="Chen W."/>
            <person name="Huang Y."/>
            <person name="Sun J."/>
            <person name="Men J."/>
            <person name="Liu H."/>
            <person name="Luo F."/>
            <person name="Guo L."/>
            <person name="Lv X."/>
            <person name="Deng C."/>
            <person name="Zhou C."/>
            <person name="Fan Y."/>
            <person name="Li X."/>
            <person name="Huang L."/>
            <person name="Hu Y."/>
            <person name="Liang C."/>
            <person name="Hu X."/>
            <person name="Xu J."/>
            <person name="Yu X."/>
        </authorList>
    </citation>
    <scope>NUCLEOTIDE SEQUENCE [LARGE SCALE GENOMIC DNA]</scope>
    <source>
        <strain evidence="1">Henan</strain>
    </source>
</reference>
<dbReference type="Proteomes" id="UP000008909">
    <property type="component" value="Unassembled WGS sequence"/>
</dbReference>
<dbReference type="AlphaFoldDB" id="G7YK82"/>
<reference key="2">
    <citation type="submission" date="2011-10" db="EMBL/GenBank/DDBJ databases">
        <title>The genome and transcriptome sequence of Clonorchis sinensis provide insights into the carcinogenic liver fluke.</title>
        <authorList>
            <person name="Wang X."/>
            <person name="Huang Y."/>
            <person name="Chen W."/>
            <person name="Liu H."/>
            <person name="Guo L."/>
            <person name="Chen Y."/>
            <person name="Luo F."/>
            <person name="Zhou W."/>
            <person name="Sun J."/>
            <person name="Mao Q."/>
            <person name="Liang P."/>
            <person name="Zhou C."/>
            <person name="Tian Y."/>
            <person name="Men J."/>
            <person name="Lv X."/>
            <person name="Huang L."/>
            <person name="Zhou J."/>
            <person name="Hu Y."/>
            <person name="Li R."/>
            <person name="Zhang F."/>
            <person name="Lei H."/>
            <person name="Li X."/>
            <person name="Hu X."/>
            <person name="Liang C."/>
            <person name="Xu J."/>
            <person name="Wu Z."/>
            <person name="Yu X."/>
        </authorList>
    </citation>
    <scope>NUCLEOTIDE SEQUENCE</scope>
    <source>
        <strain>Henan</strain>
    </source>
</reference>